<dbReference type="Proteomes" id="UP000054047">
    <property type="component" value="Unassembled WGS sequence"/>
</dbReference>
<accession>A0A0C2C2W2</accession>
<reference evidence="1 2" key="1">
    <citation type="submission" date="2013-12" db="EMBL/GenBank/DDBJ databases">
        <title>Draft genome of the parsitic nematode Ancylostoma duodenale.</title>
        <authorList>
            <person name="Mitreva M."/>
        </authorList>
    </citation>
    <scope>NUCLEOTIDE SEQUENCE [LARGE SCALE GENOMIC DNA]</scope>
    <source>
        <strain evidence="1 2">Zhejiang</strain>
    </source>
</reference>
<evidence type="ECO:0000313" key="2">
    <source>
        <dbReference type="Proteomes" id="UP000054047"/>
    </source>
</evidence>
<keyword evidence="2" id="KW-1185">Reference proteome</keyword>
<dbReference type="EMBL" id="KN782095">
    <property type="protein sequence ID" value="KIH43877.1"/>
    <property type="molecule type" value="Genomic_DNA"/>
</dbReference>
<sequence length="103" mass="11256">LPEKRSKKYQTGWKKCVRQTASAELALDRLRQTHQTGSARPQDLEGALALEAAQALEEEVLAKARTLAEEKVSVRAVLVAAVASVRRVEDSAVVVLVKVLTFC</sequence>
<gene>
    <name evidence="1" type="ORF">ANCDUO_26111</name>
</gene>
<dbReference type="AlphaFoldDB" id="A0A0C2C2W2"/>
<evidence type="ECO:0000313" key="1">
    <source>
        <dbReference type="EMBL" id="KIH43877.1"/>
    </source>
</evidence>
<protein>
    <submittedName>
        <fullName evidence="1">Uncharacterized protein</fullName>
    </submittedName>
</protein>
<feature type="non-terminal residue" evidence="1">
    <location>
        <position position="1"/>
    </location>
</feature>
<proteinExistence type="predicted"/>
<name>A0A0C2C2W2_9BILA</name>
<organism evidence="1 2">
    <name type="scientific">Ancylostoma duodenale</name>
    <dbReference type="NCBI Taxonomy" id="51022"/>
    <lineage>
        <taxon>Eukaryota</taxon>
        <taxon>Metazoa</taxon>
        <taxon>Ecdysozoa</taxon>
        <taxon>Nematoda</taxon>
        <taxon>Chromadorea</taxon>
        <taxon>Rhabditida</taxon>
        <taxon>Rhabditina</taxon>
        <taxon>Rhabditomorpha</taxon>
        <taxon>Strongyloidea</taxon>
        <taxon>Ancylostomatidae</taxon>
        <taxon>Ancylostomatinae</taxon>
        <taxon>Ancylostoma</taxon>
    </lineage>
</organism>